<evidence type="ECO:0000313" key="3">
    <source>
        <dbReference type="Proteomes" id="UP000249402"/>
    </source>
</evidence>
<dbReference type="InterPro" id="IPR031350">
    <property type="entry name" value="Goodbye_dom"/>
</dbReference>
<dbReference type="VEuPathDB" id="FungiDB:BO80DRAFT_23176"/>
<dbReference type="OrthoDB" id="20872at2759"/>
<organism evidence="2 3">
    <name type="scientific">Aspergillus ibericus CBS 121593</name>
    <dbReference type="NCBI Taxonomy" id="1448316"/>
    <lineage>
        <taxon>Eukaryota</taxon>
        <taxon>Fungi</taxon>
        <taxon>Dikarya</taxon>
        <taxon>Ascomycota</taxon>
        <taxon>Pezizomycotina</taxon>
        <taxon>Eurotiomycetes</taxon>
        <taxon>Eurotiomycetidae</taxon>
        <taxon>Eurotiales</taxon>
        <taxon>Aspergillaceae</taxon>
        <taxon>Aspergillus</taxon>
        <taxon>Aspergillus subgen. Circumdati</taxon>
    </lineage>
</organism>
<dbReference type="AlphaFoldDB" id="A0A395H658"/>
<name>A0A395H658_9EURO</name>
<dbReference type="RefSeq" id="XP_025577336.1">
    <property type="nucleotide sequence ID" value="XM_025714477.1"/>
</dbReference>
<evidence type="ECO:0000313" key="2">
    <source>
        <dbReference type="EMBL" id="RAL03009.1"/>
    </source>
</evidence>
<protein>
    <recommendedName>
        <fullName evidence="1">Fungal STAND N-terminal Goodbye domain-containing protein</fullName>
    </recommendedName>
</protein>
<dbReference type="Proteomes" id="UP000249402">
    <property type="component" value="Unassembled WGS sequence"/>
</dbReference>
<dbReference type="Pfam" id="PF17109">
    <property type="entry name" value="Goodbye"/>
    <property type="match status" value="1"/>
</dbReference>
<reference evidence="2 3" key="1">
    <citation type="submission" date="2018-02" db="EMBL/GenBank/DDBJ databases">
        <title>The genomes of Aspergillus section Nigri reveals drivers in fungal speciation.</title>
        <authorList>
            <consortium name="DOE Joint Genome Institute"/>
            <person name="Vesth T.C."/>
            <person name="Nybo J."/>
            <person name="Theobald S."/>
            <person name="Brandl J."/>
            <person name="Frisvad J.C."/>
            <person name="Nielsen K.F."/>
            <person name="Lyhne E.K."/>
            <person name="Kogle M.E."/>
            <person name="Kuo A."/>
            <person name="Riley R."/>
            <person name="Clum A."/>
            <person name="Nolan M."/>
            <person name="Lipzen A."/>
            <person name="Salamov A."/>
            <person name="Henrissat B."/>
            <person name="Wiebenga A."/>
            <person name="De vries R.P."/>
            <person name="Grigoriev I.V."/>
            <person name="Mortensen U.H."/>
            <person name="Andersen M.R."/>
            <person name="Baker S.E."/>
        </authorList>
    </citation>
    <scope>NUCLEOTIDE SEQUENCE [LARGE SCALE GENOMIC DNA]</scope>
    <source>
        <strain evidence="2 3">CBS 121593</strain>
    </source>
</reference>
<proteinExistence type="predicted"/>
<evidence type="ECO:0000259" key="1">
    <source>
        <dbReference type="Pfam" id="PF17109"/>
    </source>
</evidence>
<keyword evidence="3" id="KW-1185">Reference proteome</keyword>
<feature type="domain" description="Fungal STAND N-terminal Goodbye" evidence="1">
    <location>
        <begin position="26"/>
        <end position="102"/>
    </location>
</feature>
<sequence>MAALTLPTRAVRAAPATTPTDISLIWQDAIHRYEQLTDLKISSLEPVTNVEGVLRQTRKTASRFRLHRHDNGKLDKLRTVIGKSLGTVEAVGEIVGGAASLVGVAFGLVGVWLIDWIRVGFCAEYGDTFCGVLFAQGMTQNHFSVSYFVRY</sequence>
<accession>A0A395H658</accession>
<gene>
    <name evidence="2" type="ORF">BO80DRAFT_23176</name>
</gene>
<dbReference type="EMBL" id="KZ824429">
    <property type="protein sequence ID" value="RAL03009.1"/>
    <property type="molecule type" value="Genomic_DNA"/>
</dbReference>
<dbReference type="STRING" id="1448316.A0A395H658"/>
<dbReference type="GeneID" id="37219342"/>